<dbReference type="InterPro" id="IPR037682">
    <property type="entry name" value="TonB_C"/>
</dbReference>
<evidence type="ECO:0000256" key="1">
    <source>
        <dbReference type="ARBA" id="ARBA00004383"/>
    </source>
</evidence>
<dbReference type="Gene3D" id="1.25.40.10">
    <property type="entry name" value="Tetratricopeptide repeat domain"/>
    <property type="match status" value="1"/>
</dbReference>
<comment type="similarity">
    <text evidence="2">Belongs to the TonB family.</text>
</comment>
<keyword evidence="4" id="KW-1003">Cell membrane</keyword>
<evidence type="ECO:0000256" key="8">
    <source>
        <dbReference type="ARBA" id="ARBA00022989"/>
    </source>
</evidence>
<dbReference type="NCBIfam" id="TIGR01352">
    <property type="entry name" value="tonB_Cterm"/>
    <property type="match status" value="1"/>
</dbReference>
<name>A0A918VPB1_9GAMM</name>
<dbReference type="GO" id="GO:0015031">
    <property type="term" value="P:protein transport"/>
    <property type="evidence" value="ECO:0007669"/>
    <property type="project" value="UniProtKB-KW"/>
</dbReference>
<dbReference type="InterPro" id="IPR006260">
    <property type="entry name" value="TonB/TolA_C"/>
</dbReference>
<dbReference type="Gene3D" id="3.30.1150.10">
    <property type="match status" value="1"/>
</dbReference>
<evidence type="ECO:0000256" key="5">
    <source>
        <dbReference type="ARBA" id="ARBA00022519"/>
    </source>
</evidence>
<sequence>MSEDTPKQSVLVISADTAVVEAIVGGNTSDQTFSARESVQAALSEPSLFENNAIVIFDIDSAGDKISDAIDQAIKLKQNDPTQVLMLVGEKEQLNDILKSNIQPLVYRAFNKPVSPNQIFLAFKSAHALHGELVEKQAAGEDIMMVGPAENRASVDSLAEQRKTNPAIYAAVGLLALAVVGFLIFGGGGEEEDTLVIDTPTEAPQVIEDIEADTVSITNELNQQAATALLEGRYVSPQGDNALEYYDRVLEIDPYDATAYEGRKTVAEALRTNYQTLVADAKFDEALETIEALRKIDPLNIENDKLSDDLGKSITAHVKQVRATGSEDEIAQTAAVLERLDSDVEGSNSAAQALKAEQALIAKIDDALSKGNLIPPAKGNAYQLVSDGLKGNKISKANSEPRVKELSAKLLQMANEKFAADDLEETAKLSALVKRLNVDRQGLADLTKRVQAKQEEIAKAAAESAKQASAPVAETKPEPPKIVPAKVISRAPPRYPSRALKNGQEGWVQVAFYVNTDGVPEDITVKASEPGSTFDSAAVKSVEKWRFSPARNQTTGLPVRSTQITTKVQFRLN</sequence>
<comment type="subcellular location">
    <subcellularLocation>
        <location evidence="1">Cell inner membrane</location>
        <topology evidence="1">Single-pass membrane protein</topology>
        <orientation evidence="1">Periplasmic side</orientation>
    </subcellularLocation>
</comment>
<evidence type="ECO:0000256" key="7">
    <source>
        <dbReference type="ARBA" id="ARBA00022927"/>
    </source>
</evidence>
<dbReference type="PANTHER" id="PTHR33446">
    <property type="entry name" value="PROTEIN TONB-RELATED"/>
    <property type="match status" value="1"/>
</dbReference>
<evidence type="ECO:0000256" key="10">
    <source>
        <dbReference type="SAM" id="Phobius"/>
    </source>
</evidence>
<dbReference type="AlphaFoldDB" id="A0A918VPB1"/>
<evidence type="ECO:0000256" key="3">
    <source>
        <dbReference type="ARBA" id="ARBA00022448"/>
    </source>
</evidence>
<accession>A0A918VPB1</accession>
<evidence type="ECO:0000256" key="9">
    <source>
        <dbReference type="ARBA" id="ARBA00023136"/>
    </source>
</evidence>
<feature type="transmembrane region" description="Helical" evidence="10">
    <location>
        <begin position="167"/>
        <end position="188"/>
    </location>
</feature>
<organism evidence="12 13">
    <name type="scientific">Arenicella chitinivorans</name>
    <dbReference type="NCBI Taxonomy" id="1329800"/>
    <lineage>
        <taxon>Bacteria</taxon>
        <taxon>Pseudomonadati</taxon>
        <taxon>Pseudomonadota</taxon>
        <taxon>Gammaproteobacteria</taxon>
        <taxon>Arenicellales</taxon>
        <taxon>Arenicellaceae</taxon>
        <taxon>Arenicella</taxon>
    </lineage>
</organism>
<dbReference type="GO" id="GO:0055085">
    <property type="term" value="P:transmembrane transport"/>
    <property type="evidence" value="ECO:0007669"/>
    <property type="project" value="InterPro"/>
</dbReference>
<dbReference type="Proteomes" id="UP000614811">
    <property type="component" value="Unassembled WGS sequence"/>
</dbReference>
<dbReference type="EMBL" id="BMXA01000003">
    <property type="protein sequence ID" value="GHA12403.1"/>
    <property type="molecule type" value="Genomic_DNA"/>
</dbReference>
<evidence type="ECO:0000259" key="11">
    <source>
        <dbReference type="PROSITE" id="PS52015"/>
    </source>
</evidence>
<dbReference type="Pfam" id="PF03544">
    <property type="entry name" value="TonB_C"/>
    <property type="match status" value="1"/>
</dbReference>
<protein>
    <recommendedName>
        <fullName evidence="11">TonB C-terminal domain-containing protein</fullName>
    </recommendedName>
</protein>
<keyword evidence="8 10" id="KW-1133">Transmembrane helix</keyword>
<evidence type="ECO:0000256" key="2">
    <source>
        <dbReference type="ARBA" id="ARBA00006555"/>
    </source>
</evidence>
<evidence type="ECO:0000313" key="12">
    <source>
        <dbReference type="EMBL" id="GHA12403.1"/>
    </source>
</evidence>
<dbReference type="InterPro" id="IPR011990">
    <property type="entry name" value="TPR-like_helical_dom_sf"/>
</dbReference>
<keyword evidence="3" id="KW-0813">Transport</keyword>
<evidence type="ECO:0000313" key="13">
    <source>
        <dbReference type="Proteomes" id="UP000614811"/>
    </source>
</evidence>
<feature type="domain" description="TonB C-terminal" evidence="11">
    <location>
        <begin position="480"/>
        <end position="573"/>
    </location>
</feature>
<evidence type="ECO:0000256" key="4">
    <source>
        <dbReference type="ARBA" id="ARBA00022475"/>
    </source>
</evidence>
<keyword evidence="13" id="KW-1185">Reference proteome</keyword>
<evidence type="ECO:0000256" key="6">
    <source>
        <dbReference type="ARBA" id="ARBA00022692"/>
    </source>
</evidence>
<keyword evidence="6 10" id="KW-0812">Transmembrane</keyword>
<reference evidence="12" key="2">
    <citation type="submission" date="2020-09" db="EMBL/GenBank/DDBJ databases">
        <authorList>
            <person name="Sun Q."/>
            <person name="Kim S."/>
        </authorList>
    </citation>
    <scope>NUCLEOTIDE SEQUENCE</scope>
    <source>
        <strain evidence="12">KCTC 12711</strain>
    </source>
</reference>
<dbReference type="RefSeq" id="WP_189401133.1">
    <property type="nucleotide sequence ID" value="NZ_BMXA01000003.1"/>
</dbReference>
<dbReference type="SUPFAM" id="SSF48439">
    <property type="entry name" value="Protein prenylyltransferase"/>
    <property type="match status" value="1"/>
</dbReference>
<keyword evidence="7" id="KW-0653">Protein transport</keyword>
<dbReference type="InterPro" id="IPR051045">
    <property type="entry name" value="TonB-dependent_transducer"/>
</dbReference>
<comment type="caution">
    <text evidence="12">The sequence shown here is derived from an EMBL/GenBank/DDBJ whole genome shotgun (WGS) entry which is preliminary data.</text>
</comment>
<reference evidence="12" key="1">
    <citation type="journal article" date="2014" name="Int. J. Syst. Evol. Microbiol.">
        <title>Complete genome sequence of Corynebacterium casei LMG S-19264T (=DSM 44701T), isolated from a smear-ripened cheese.</title>
        <authorList>
            <consortium name="US DOE Joint Genome Institute (JGI-PGF)"/>
            <person name="Walter F."/>
            <person name="Albersmeier A."/>
            <person name="Kalinowski J."/>
            <person name="Ruckert C."/>
        </authorList>
    </citation>
    <scope>NUCLEOTIDE SEQUENCE</scope>
    <source>
        <strain evidence="12">KCTC 12711</strain>
    </source>
</reference>
<proteinExistence type="inferred from homology"/>
<gene>
    <name evidence="12" type="ORF">GCM10008090_22870</name>
</gene>
<keyword evidence="5" id="KW-0997">Cell inner membrane</keyword>
<dbReference type="GO" id="GO:0005886">
    <property type="term" value="C:plasma membrane"/>
    <property type="evidence" value="ECO:0007669"/>
    <property type="project" value="UniProtKB-SubCell"/>
</dbReference>
<dbReference type="SUPFAM" id="SSF74653">
    <property type="entry name" value="TolA/TonB C-terminal domain"/>
    <property type="match status" value="1"/>
</dbReference>
<keyword evidence="9 10" id="KW-0472">Membrane</keyword>
<dbReference type="PROSITE" id="PS52015">
    <property type="entry name" value="TONB_CTD"/>
    <property type="match status" value="1"/>
</dbReference>